<evidence type="ECO:0000313" key="7">
    <source>
        <dbReference type="EMBL" id="KHF26460.1"/>
    </source>
</evidence>
<feature type="compositionally biased region" description="Polar residues" evidence="5">
    <location>
        <begin position="148"/>
        <end position="170"/>
    </location>
</feature>
<feature type="region of interest" description="Disordered" evidence="5">
    <location>
        <begin position="147"/>
        <end position="173"/>
    </location>
</feature>
<dbReference type="InterPro" id="IPR050330">
    <property type="entry name" value="Bact_OuterMem_StrucFunc"/>
</dbReference>
<dbReference type="PANTHER" id="PTHR30329">
    <property type="entry name" value="STATOR ELEMENT OF FLAGELLAR MOTOR COMPLEX"/>
    <property type="match status" value="1"/>
</dbReference>
<evidence type="ECO:0000256" key="5">
    <source>
        <dbReference type="SAM" id="MobiDB-lite"/>
    </source>
</evidence>
<dbReference type="eggNOG" id="COG2885">
    <property type="taxonomic scope" value="Bacteria"/>
</dbReference>
<evidence type="ECO:0000256" key="2">
    <source>
        <dbReference type="ARBA" id="ARBA00023136"/>
    </source>
</evidence>
<evidence type="ECO:0000313" key="8">
    <source>
        <dbReference type="EMBL" id="OOY35472.1"/>
    </source>
</evidence>
<dbReference type="Pfam" id="PF00691">
    <property type="entry name" value="OmpA"/>
    <property type="match status" value="1"/>
</dbReference>
<reference evidence="7 9" key="1">
    <citation type="journal article" date="2014" name="BMC Genomics">
        <title>The genome of the intracellular bacterium of the coastal bivalve, Solemya velum: a blueprint for thriving in and out of symbiosis.</title>
        <authorList>
            <person name="Dmytrenko O."/>
            <person name="Russell S.L."/>
            <person name="Loo W.T."/>
            <person name="Fontanez K.M."/>
            <person name="Liao L."/>
            <person name="Roeselers G."/>
            <person name="Sharma R."/>
            <person name="Stewart F.J."/>
            <person name="Newton I.L."/>
            <person name="Woyke T."/>
            <person name="Wu D."/>
            <person name="Lang J.M."/>
            <person name="Eisen J.A."/>
            <person name="Cavanaugh C.M."/>
        </authorList>
    </citation>
    <scope>NUCLEOTIDE SEQUENCE [LARGE SCALE GENOMIC DNA]</scope>
    <source>
        <strain evidence="7 9">WH</strain>
    </source>
</reference>
<dbReference type="PRINTS" id="PR01023">
    <property type="entry name" value="NAFLGMOTY"/>
</dbReference>
<dbReference type="CDD" id="cd07185">
    <property type="entry name" value="OmpA_C-like"/>
    <property type="match status" value="1"/>
</dbReference>
<evidence type="ECO:0000256" key="4">
    <source>
        <dbReference type="PROSITE-ProRule" id="PRU00473"/>
    </source>
</evidence>
<name>A0A0B0HBN7_SOVGS</name>
<protein>
    <submittedName>
        <fullName evidence="8">Flagellar motor protein MotB</fullName>
    </submittedName>
    <submittedName>
        <fullName evidence="7">Outer membrane protein OmpA2</fullName>
    </submittedName>
</protein>
<comment type="subcellular location">
    <subcellularLocation>
        <location evidence="1">Cell outer membrane</location>
    </subcellularLocation>
</comment>
<dbReference type="PRINTS" id="PR01021">
    <property type="entry name" value="OMPADOMAIN"/>
</dbReference>
<feature type="region of interest" description="Disordered" evidence="5">
    <location>
        <begin position="183"/>
        <end position="202"/>
    </location>
</feature>
<dbReference type="EMBL" id="JRAA01000001">
    <property type="protein sequence ID" value="KHF26460.1"/>
    <property type="molecule type" value="Genomic_DNA"/>
</dbReference>
<evidence type="ECO:0000313" key="10">
    <source>
        <dbReference type="Proteomes" id="UP000190962"/>
    </source>
</evidence>
<dbReference type="OrthoDB" id="6195779at2"/>
<dbReference type="Pfam" id="PF13488">
    <property type="entry name" value="Gly-zipper_Omp"/>
    <property type="match status" value="1"/>
</dbReference>
<dbReference type="PANTHER" id="PTHR30329:SF21">
    <property type="entry name" value="LIPOPROTEIN YIAD-RELATED"/>
    <property type="match status" value="1"/>
</dbReference>
<dbReference type="InterPro" id="IPR039567">
    <property type="entry name" value="Gly-zipper"/>
</dbReference>
<dbReference type="PROSITE" id="PS51257">
    <property type="entry name" value="PROKAR_LIPOPROTEIN"/>
    <property type="match status" value="1"/>
</dbReference>
<dbReference type="AlphaFoldDB" id="A0A0B0HBN7"/>
<sequence>MKKRIIAVAIASSMMVTGCMENDPNKRAKIGAGIGAVTGAIIGNNVGGGGGRNRFAGAVIGALAGGAVGHYMDEQARELRRALESELAADYATIERLDMDTIKISLSSEASFSLDSASLKSTMKPALNRVASVMGRYNKTVVYVVGHTDSTGSDSHNQGLSERRASSVSGYLSGRGVSRNRLYAEGRGESQPRASNSTHQGRKLNRRVELFINAVVAGRESHASRSPY</sequence>
<evidence type="ECO:0000313" key="9">
    <source>
        <dbReference type="Proteomes" id="UP000030856"/>
    </source>
</evidence>
<keyword evidence="8" id="KW-0282">Flagellum</keyword>
<dbReference type="GO" id="GO:0009279">
    <property type="term" value="C:cell outer membrane"/>
    <property type="evidence" value="ECO:0007669"/>
    <property type="project" value="UniProtKB-SubCell"/>
</dbReference>
<dbReference type="Proteomes" id="UP000190962">
    <property type="component" value="Unassembled WGS sequence"/>
</dbReference>
<dbReference type="EMBL" id="MPNX01000004">
    <property type="protein sequence ID" value="OOY35472.1"/>
    <property type="molecule type" value="Genomic_DNA"/>
</dbReference>
<evidence type="ECO:0000256" key="1">
    <source>
        <dbReference type="ARBA" id="ARBA00004442"/>
    </source>
</evidence>
<dbReference type="SUPFAM" id="SSF103088">
    <property type="entry name" value="OmpA-like"/>
    <property type="match status" value="1"/>
</dbReference>
<evidence type="ECO:0000259" key="6">
    <source>
        <dbReference type="PROSITE" id="PS51123"/>
    </source>
</evidence>
<accession>A0A0B0HBN7</accession>
<feature type="domain" description="OmpA-like" evidence="6">
    <location>
        <begin position="99"/>
        <end position="216"/>
    </location>
</feature>
<reference evidence="8 10" key="2">
    <citation type="submission" date="2016-11" db="EMBL/GenBank/DDBJ databases">
        <title>Mixed transmission modes and dynamic genome evolution in an obligate animal-bacterial symbiosis.</title>
        <authorList>
            <person name="Russell S.L."/>
            <person name="Corbett-Detig R.B."/>
            <person name="Cavanaugh C.M."/>
        </authorList>
    </citation>
    <scope>NUCLEOTIDE SEQUENCE [LARGE SCALE GENOMIC DNA]</scope>
    <source>
        <strain evidence="8">MA-KB16</strain>
    </source>
</reference>
<dbReference type="RefSeq" id="WP_043116235.1">
    <property type="nucleotide sequence ID" value="NZ_JRAA01000001.1"/>
</dbReference>
<keyword evidence="8" id="KW-0966">Cell projection</keyword>
<dbReference type="PROSITE" id="PS51123">
    <property type="entry name" value="OMPA_2"/>
    <property type="match status" value="1"/>
</dbReference>
<keyword evidence="8" id="KW-0969">Cilium</keyword>
<dbReference type="GeneID" id="86992229"/>
<dbReference type="InterPro" id="IPR006664">
    <property type="entry name" value="OMP_bac"/>
</dbReference>
<keyword evidence="2 4" id="KW-0472">Membrane</keyword>
<dbReference type="Proteomes" id="UP000030856">
    <property type="component" value="Unassembled WGS sequence"/>
</dbReference>
<dbReference type="Gene3D" id="3.30.1330.60">
    <property type="entry name" value="OmpA-like domain"/>
    <property type="match status" value="1"/>
</dbReference>
<comment type="caution">
    <text evidence="7">The sequence shown here is derived from an EMBL/GenBank/DDBJ whole genome shotgun (WGS) entry which is preliminary data.</text>
</comment>
<gene>
    <name evidence="7" type="primary">ompA2</name>
    <name evidence="8" type="ORF">BOV88_04285</name>
    <name evidence="7" type="ORF">JV46_16990</name>
</gene>
<keyword evidence="3" id="KW-0998">Cell outer membrane</keyword>
<dbReference type="InterPro" id="IPR006665">
    <property type="entry name" value="OmpA-like"/>
</dbReference>
<dbReference type="InterPro" id="IPR036737">
    <property type="entry name" value="OmpA-like_sf"/>
</dbReference>
<proteinExistence type="predicted"/>
<dbReference type="STRING" id="2340.JV46_16990"/>
<evidence type="ECO:0000256" key="3">
    <source>
        <dbReference type="ARBA" id="ARBA00023237"/>
    </source>
</evidence>
<organism evidence="7 9">
    <name type="scientific">Solemya velum gill symbiont</name>
    <dbReference type="NCBI Taxonomy" id="2340"/>
    <lineage>
        <taxon>Bacteria</taxon>
        <taxon>Pseudomonadati</taxon>
        <taxon>Pseudomonadota</taxon>
        <taxon>Gammaproteobacteria</taxon>
        <taxon>sulfur-oxidizing symbionts</taxon>
    </lineage>
</organism>
<keyword evidence="9" id="KW-1185">Reference proteome</keyword>